<dbReference type="InterPro" id="IPR006675">
    <property type="entry name" value="HDIG_dom"/>
</dbReference>
<dbReference type="KEGG" id="rho:RHOM_00970"/>
<dbReference type="Gene3D" id="1.10.3210.10">
    <property type="entry name" value="Hypothetical protein af1432"/>
    <property type="match status" value="1"/>
</dbReference>
<dbReference type="Pfam" id="PF13487">
    <property type="entry name" value="HD_5"/>
    <property type="match status" value="1"/>
</dbReference>
<evidence type="ECO:0000313" key="2">
    <source>
        <dbReference type="EMBL" id="AEN95321.1"/>
    </source>
</evidence>
<dbReference type="EMBL" id="CP003040">
    <property type="protein sequence ID" value="AEN95321.1"/>
    <property type="molecule type" value="Genomic_DNA"/>
</dbReference>
<dbReference type="RefSeq" id="WP_014078415.1">
    <property type="nucleotide sequence ID" value="NC_015977.1"/>
</dbReference>
<accession>G2SZ82</accession>
<dbReference type="OrthoDB" id="9804747at2"/>
<dbReference type="SMART" id="SM00471">
    <property type="entry name" value="HDc"/>
    <property type="match status" value="1"/>
</dbReference>
<name>G2SZ82_ROSHA</name>
<evidence type="ECO:0000259" key="1">
    <source>
        <dbReference type="PROSITE" id="PS51832"/>
    </source>
</evidence>
<dbReference type="CDD" id="cd00077">
    <property type="entry name" value="HDc"/>
    <property type="match status" value="1"/>
</dbReference>
<dbReference type="AlphaFoldDB" id="G2SZ82"/>
<dbReference type="PANTHER" id="PTHR43155:SF2">
    <property type="entry name" value="CYCLIC DI-GMP PHOSPHODIESTERASE PA4108"/>
    <property type="match status" value="1"/>
</dbReference>
<protein>
    <submittedName>
        <fullName evidence="2">Metal dependent phosphohydrolase</fullName>
    </submittedName>
</protein>
<keyword evidence="3" id="KW-1185">Reference proteome</keyword>
<evidence type="ECO:0000313" key="3">
    <source>
        <dbReference type="Proteomes" id="UP000008178"/>
    </source>
</evidence>
<dbReference type="eggNOG" id="COG2206">
    <property type="taxonomic scope" value="Bacteria"/>
</dbReference>
<dbReference type="InterPro" id="IPR037522">
    <property type="entry name" value="HD_GYP_dom"/>
</dbReference>
<feature type="domain" description="HD-GYP" evidence="1">
    <location>
        <begin position="120"/>
        <end position="315"/>
    </location>
</feature>
<reference evidence="2 3" key="1">
    <citation type="journal article" date="2015" name="Genome Announc.">
        <title>Complete genome sequence of the human gut symbiont Roseburia hominis.</title>
        <authorList>
            <person name="Travis A.J."/>
            <person name="Kelly D."/>
            <person name="Flint H.J."/>
            <person name="Aminov R.I."/>
        </authorList>
    </citation>
    <scope>NUCLEOTIDE SEQUENCE [LARGE SCALE GENOMIC DNA]</scope>
    <source>
        <strain evidence="3">DSM 16839 / JCM 17582 / NCIMB 14029 / A2-183</strain>
    </source>
</reference>
<dbReference type="SUPFAM" id="SSF109604">
    <property type="entry name" value="HD-domain/PDEase-like"/>
    <property type="match status" value="1"/>
</dbReference>
<dbReference type="GeneID" id="93722087"/>
<dbReference type="Proteomes" id="UP000008178">
    <property type="component" value="Chromosome"/>
</dbReference>
<dbReference type="PANTHER" id="PTHR43155">
    <property type="entry name" value="CYCLIC DI-GMP PHOSPHODIESTERASE PA4108-RELATED"/>
    <property type="match status" value="1"/>
</dbReference>
<sequence>MPCLRMSVNRLREGMMIKEDVFSKTGAVIVPDGAVVTKDVVALLTRHFVDSVMVEYPTGRKERPEQQEQSAPAKEQHLKEFQAEFSVAEQSISEELKDIVYRSKDVNISMLLEPLNGLLKKADDDTDLADMLLHMKKQQSGLYAHTINVALFGQLLARWSGCAEAEMEEVMAAGLLHDIGFLELWKDGQEQTEFLQEYETERYEKHVVSGYNLIKKMNIDQRIKQAVLTHHERVNGSGFPLQVMGDNINWISRILAVADTYDALTMRQGDKAGISAFEAIKKMEDEGYNRLDANYLMTFLKRIAETMIQRNVILNDGRMGRVVMINKYKLSCPLVQVGDTFVDLAKQSRYYIQEILEE</sequence>
<dbReference type="HOGENOM" id="CLU_000445_92_1_9"/>
<dbReference type="PROSITE" id="PS51832">
    <property type="entry name" value="HD_GYP"/>
    <property type="match status" value="1"/>
</dbReference>
<dbReference type="InterPro" id="IPR003607">
    <property type="entry name" value="HD/PDEase_dom"/>
</dbReference>
<gene>
    <name evidence="2" type="ordered locus">RHOM_00970</name>
</gene>
<dbReference type="GO" id="GO:0016787">
    <property type="term" value="F:hydrolase activity"/>
    <property type="evidence" value="ECO:0007669"/>
    <property type="project" value="UniProtKB-KW"/>
</dbReference>
<dbReference type="NCBIfam" id="TIGR00277">
    <property type="entry name" value="HDIG"/>
    <property type="match status" value="1"/>
</dbReference>
<keyword evidence="2" id="KW-0378">Hydrolase</keyword>
<dbReference type="STRING" id="585394.RHOM_00970"/>
<organism evidence="2 3">
    <name type="scientific">Roseburia hominis (strain DSM 16839 / JCM 17582 / NCIMB 14029 / A2-183)</name>
    <dbReference type="NCBI Taxonomy" id="585394"/>
    <lineage>
        <taxon>Bacteria</taxon>
        <taxon>Bacillati</taxon>
        <taxon>Bacillota</taxon>
        <taxon>Clostridia</taxon>
        <taxon>Lachnospirales</taxon>
        <taxon>Lachnospiraceae</taxon>
        <taxon>Roseburia</taxon>
    </lineage>
</organism>
<proteinExistence type="predicted"/>